<accession>A0A811K0H7</accession>
<reference evidence="2" key="1">
    <citation type="submission" date="2020-09" db="EMBL/GenBank/DDBJ databases">
        <authorList>
            <person name="Kikuchi T."/>
        </authorList>
    </citation>
    <scope>NUCLEOTIDE SEQUENCE</scope>
    <source>
        <strain evidence="2">SH1</strain>
    </source>
</reference>
<dbReference type="EMBL" id="CAJFDH010000002">
    <property type="protein sequence ID" value="CAD5208980.1"/>
    <property type="molecule type" value="Genomic_DNA"/>
</dbReference>
<dbReference type="InterPro" id="IPR040128">
    <property type="entry name" value="T25E4.2-like"/>
</dbReference>
<evidence type="ECO:0000256" key="1">
    <source>
        <dbReference type="SAM" id="Phobius"/>
    </source>
</evidence>
<protein>
    <submittedName>
        <fullName evidence="2">Uncharacterized protein</fullName>
    </submittedName>
</protein>
<name>A0A811K0H7_9BILA</name>
<sequence>MSNNIGRSAQCLYPGMMVEILNLLANTMNVEIEKSKADVSPNMTSTQAFEILRFAVQNDTIDEEMIRLVENEGVDTIAYAFQRTQLRSKRVLYSHKLYTAFWYSIQIHLGRPVQPQNHRLAVRFNTVFVSLMHVVTVLGLYSSWIVSQRLQKDDENFNGWNDFFQKLDQGIVYLALPEKSWFYERLLEAEVQPFSTLFQLYREKPNIIKFCKVQRDCLAWSNSSNAVFPLLDESTLRRTLQFYCSIVPPSSPLLELNARMIFKNGNQKLVEYFDDAIDKNAFLLNMIHNRYVSQIQKLPQSCPAVYKFVDQPYQGLLVIYAMLAIISCCIFLIEVTIYKIKC</sequence>
<dbReference type="PANTHER" id="PTHR22714">
    <property type="entry name" value="PROTEIN CBG02446-RELATED"/>
    <property type="match status" value="1"/>
</dbReference>
<keyword evidence="1" id="KW-0812">Transmembrane</keyword>
<dbReference type="OrthoDB" id="10395222at2759"/>
<keyword evidence="1" id="KW-1133">Transmembrane helix</keyword>
<dbReference type="Proteomes" id="UP000783686">
    <property type="component" value="Unassembled WGS sequence"/>
</dbReference>
<proteinExistence type="predicted"/>
<evidence type="ECO:0000313" key="2">
    <source>
        <dbReference type="EMBL" id="CAD5208980.1"/>
    </source>
</evidence>
<dbReference type="PANTHER" id="PTHR22714:SF7">
    <property type="entry name" value="SOLUTE-BINDING PROTEIN FAMILY 3_N-TERMINAL DOMAIN-CONTAINING PROTEIN"/>
    <property type="match status" value="1"/>
</dbReference>
<dbReference type="Proteomes" id="UP000614601">
    <property type="component" value="Unassembled WGS sequence"/>
</dbReference>
<feature type="transmembrane region" description="Helical" evidence="1">
    <location>
        <begin position="120"/>
        <end position="144"/>
    </location>
</feature>
<evidence type="ECO:0000313" key="3">
    <source>
        <dbReference type="Proteomes" id="UP000614601"/>
    </source>
</evidence>
<dbReference type="AlphaFoldDB" id="A0A811K0H7"/>
<feature type="transmembrane region" description="Helical" evidence="1">
    <location>
        <begin position="317"/>
        <end position="338"/>
    </location>
</feature>
<organism evidence="2 3">
    <name type="scientific">Bursaphelenchus okinawaensis</name>
    <dbReference type="NCBI Taxonomy" id="465554"/>
    <lineage>
        <taxon>Eukaryota</taxon>
        <taxon>Metazoa</taxon>
        <taxon>Ecdysozoa</taxon>
        <taxon>Nematoda</taxon>
        <taxon>Chromadorea</taxon>
        <taxon>Rhabditida</taxon>
        <taxon>Tylenchina</taxon>
        <taxon>Tylenchomorpha</taxon>
        <taxon>Aphelenchoidea</taxon>
        <taxon>Aphelenchoididae</taxon>
        <taxon>Bursaphelenchus</taxon>
    </lineage>
</organism>
<keyword evidence="3" id="KW-1185">Reference proteome</keyword>
<dbReference type="EMBL" id="CAJFCW020000002">
    <property type="protein sequence ID" value="CAG9088193.1"/>
    <property type="molecule type" value="Genomic_DNA"/>
</dbReference>
<comment type="caution">
    <text evidence="2">The sequence shown here is derived from an EMBL/GenBank/DDBJ whole genome shotgun (WGS) entry which is preliminary data.</text>
</comment>
<keyword evidence="1" id="KW-0472">Membrane</keyword>
<gene>
    <name evidence="2" type="ORF">BOKJ2_LOCUS2451</name>
</gene>